<proteinExistence type="predicted"/>
<gene>
    <name evidence="1" type="ORF">ACD_2C00079G0015</name>
</gene>
<name>K2G3R6_9BACT</name>
<accession>K2G3R6</accession>
<sequence length="60" mass="6826">MNFFIRESIPTGVLIDIRPFSSKAKCGQCAEKALTAPRNIKYIGIRLTWFLSSHSNQLKK</sequence>
<evidence type="ECO:0000313" key="1">
    <source>
        <dbReference type="EMBL" id="EKE29898.1"/>
    </source>
</evidence>
<reference evidence="1" key="1">
    <citation type="journal article" date="2012" name="Science">
        <title>Fermentation, hydrogen, and sulfur metabolism in multiple uncultivated bacterial phyla.</title>
        <authorList>
            <person name="Wrighton K.C."/>
            <person name="Thomas B.C."/>
            <person name="Sharon I."/>
            <person name="Miller C.S."/>
            <person name="Castelle C.J."/>
            <person name="VerBerkmoes N.C."/>
            <person name="Wilkins M.J."/>
            <person name="Hettich R.L."/>
            <person name="Lipton M.S."/>
            <person name="Williams K.H."/>
            <person name="Long P.E."/>
            <person name="Banfield J.F."/>
        </authorList>
    </citation>
    <scope>NUCLEOTIDE SEQUENCE [LARGE SCALE GENOMIC DNA]</scope>
</reference>
<dbReference type="AlphaFoldDB" id="K2G3R6"/>
<organism evidence="1">
    <name type="scientific">uncultured bacterium</name>
    <name type="common">gcode 4</name>
    <dbReference type="NCBI Taxonomy" id="1234023"/>
    <lineage>
        <taxon>Bacteria</taxon>
        <taxon>environmental samples</taxon>
    </lineage>
</organism>
<dbReference type="EMBL" id="AMFJ01000079">
    <property type="protein sequence ID" value="EKE29898.1"/>
    <property type="molecule type" value="Genomic_DNA"/>
</dbReference>
<protein>
    <submittedName>
        <fullName evidence="1">Uncharacterized protein</fullName>
    </submittedName>
</protein>
<comment type="caution">
    <text evidence="1">The sequence shown here is derived from an EMBL/GenBank/DDBJ whole genome shotgun (WGS) entry which is preliminary data.</text>
</comment>